<dbReference type="Proteomes" id="UP000620124">
    <property type="component" value="Unassembled WGS sequence"/>
</dbReference>
<reference evidence="2" key="1">
    <citation type="submission" date="2020-05" db="EMBL/GenBank/DDBJ databases">
        <title>Mycena genomes resolve the evolution of fungal bioluminescence.</title>
        <authorList>
            <person name="Tsai I.J."/>
        </authorList>
    </citation>
    <scope>NUCLEOTIDE SEQUENCE</scope>
    <source>
        <strain evidence="2">CCC161011</strain>
    </source>
</reference>
<evidence type="ECO:0000313" key="2">
    <source>
        <dbReference type="EMBL" id="KAF7330322.1"/>
    </source>
</evidence>
<organism evidence="2 3">
    <name type="scientific">Mycena venus</name>
    <dbReference type="NCBI Taxonomy" id="2733690"/>
    <lineage>
        <taxon>Eukaryota</taxon>
        <taxon>Fungi</taxon>
        <taxon>Dikarya</taxon>
        <taxon>Basidiomycota</taxon>
        <taxon>Agaricomycotina</taxon>
        <taxon>Agaricomycetes</taxon>
        <taxon>Agaricomycetidae</taxon>
        <taxon>Agaricales</taxon>
        <taxon>Marasmiineae</taxon>
        <taxon>Mycenaceae</taxon>
        <taxon>Mycena</taxon>
    </lineage>
</organism>
<keyword evidence="3" id="KW-1185">Reference proteome</keyword>
<accession>A0A8H6WXA8</accession>
<evidence type="ECO:0000313" key="3">
    <source>
        <dbReference type="Proteomes" id="UP000620124"/>
    </source>
</evidence>
<evidence type="ECO:0000259" key="1">
    <source>
        <dbReference type="Pfam" id="PF16335"/>
    </source>
</evidence>
<dbReference type="EMBL" id="JACAZI010000033">
    <property type="protein sequence ID" value="KAF7330322.1"/>
    <property type="molecule type" value="Genomic_DNA"/>
</dbReference>
<comment type="caution">
    <text evidence="2">The sequence shown here is derived from an EMBL/GenBank/DDBJ whole genome shotgun (WGS) entry which is preliminary data.</text>
</comment>
<dbReference type="Pfam" id="PF16335">
    <property type="entry name" value="GtaA_6_Hairpin"/>
    <property type="match status" value="2"/>
</dbReference>
<dbReference type="OrthoDB" id="10589077at2759"/>
<protein>
    <submittedName>
        <fullName evidence="2">Glutaminase A</fullName>
    </submittedName>
</protein>
<dbReference type="PANTHER" id="PTHR31987">
    <property type="entry name" value="GLUTAMINASE A-RELATED"/>
    <property type="match status" value="1"/>
</dbReference>
<dbReference type="InterPro" id="IPR052743">
    <property type="entry name" value="Glutaminase_GtaA"/>
</dbReference>
<gene>
    <name evidence="2" type="ORF">MVEN_02470400</name>
</gene>
<name>A0A8H6WXA8_9AGAR</name>
<feature type="domain" description="Glutaminase A central" evidence="1">
    <location>
        <begin position="147"/>
        <end position="210"/>
    </location>
</feature>
<dbReference type="PANTHER" id="PTHR31987:SF14">
    <property type="entry name" value="PUTATIVE (AFU_ORTHOLOGUE AFUA_6G09910)-RELATED"/>
    <property type="match status" value="1"/>
</dbReference>
<dbReference type="InterPro" id="IPR032514">
    <property type="entry name" value="GtaA_central"/>
</dbReference>
<feature type="domain" description="Glutaminase A central" evidence="1">
    <location>
        <begin position="1"/>
        <end position="106"/>
    </location>
</feature>
<sequence length="216" mass="23285">MAEIWATLGDAAKSASYSSTASSYMISWQEVGMSADGTHLLLEVRGAISANSGDMFNIVLGIQYNNQTHNVLAYNLAADKLLGTGIVPASLMTLQSTYYANNFGEYFRSRKLNELAAHPFSIADLYGFPIDSRLVLTPSISALLTPANHSSPYASAMWSLWTTTTTSTAVRDTFISKLHNWLTSGLTSVPFGDRFLDDTGATSPNRARPGIIPACS</sequence>
<proteinExistence type="predicted"/>
<dbReference type="AlphaFoldDB" id="A0A8H6WXA8"/>